<dbReference type="SMART" id="SM00382">
    <property type="entry name" value="AAA"/>
    <property type="match status" value="1"/>
</dbReference>
<evidence type="ECO:0000313" key="3">
    <source>
        <dbReference type="Proteomes" id="UP000199495"/>
    </source>
</evidence>
<dbReference type="CDD" id="cd00009">
    <property type="entry name" value="AAA"/>
    <property type="match status" value="1"/>
</dbReference>
<proteinExistence type="predicted"/>
<evidence type="ECO:0000259" key="1">
    <source>
        <dbReference type="SMART" id="SM00382"/>
    </source>
</evidence>
<dbReference type="InterPro" id="IPR041628">
    <property type="entry name" value="ChlI/MoxR_AAA_lid"/>
</dbReference>
<evidence type="ECO:0000313" key="2">
    <source>
        <dbReference type="EMBL" id="SDG89255.1"/>
    </source>
</evidence>
<gene>
    <name evidence="2" type="ORF">SAMN04487974_11182</name>
</gene>
<protein>
    <submittedName>
        <fullName evidence="2">MoxR-like ATPase</fullName>
    </submittedName>
</protein>
<name>A0A1G7XYG0_9HYPH</name>
<dbReference type="InterPro" id="IPR003593">
    <property type="entry name" value="AAA+_ATPase"/>
</dbReference>
<dbReference type="GO" id="GO:0005524">
    <property type="term" value="F:ATP binding"/>
    <property type="evidence" value="ECO:0007669"/>
    <property type="project" value="InterPro"/>
</dbReference>
<keyword evidence="3" id="KW-1185">Reference proteome</keyword>
<dbReference type="EMBL" id="FNCS01000011">
    <property type="protein sequence ID" value="SDG89255.1"/>
    <property type="molecule type" value="Genomic_DNA"/>
</dbReference>
<dbReference type="STRING" id="440168.SAMN04487974_11182"/>
<dbReference type="SUPFAM" id="SSF52540">
    <property type="entry name" value="P-loop containing nucleoside triphosphate hydrolases"/>
    <property type="match status" value="1"/>
</dbReference>
<dbReference type="InterPro" id="IPR011703">
    <property type="entry name" value="ATPase_AAA-3"/>
</dbReference>
<sequence>MTPSTDIIADPDKLRGAIAAARAEMGKAVRGQDETILLILIGIICGGHVLLEGPPGTGKTLMVQSLHAATGLDFARIQFTPDLMPADITGGMTLVDDGNGHARVEYRPGPIFTQLLLADEINRATPRTQSALLEAMQDGAISHDGRTEALPQPFTVLATQNPIEMEGTYTLPEAQIDRFMLRINVGYPTPDVLAEILVATTGRERPDITTMLTAGQILTLRDLVRDMPVVSAIPLAVARLAGATQPGTPNADPEANKVLRYGISPRGAQSLLLSAKAHAFIVGRNHVAIDDLRAVLMPALLHRLQPRFEARVDPHAVAKLLTRLFDRHLGDL</sequence>
<dbReference type="Pfam" id="PF07726">
    <property type="entry name" value="AAA_3"/>
    <property type="match status" value="1"/>
</dbReference>
<dbReference type="Pfam" id="PF17863">
    <property type="entry name" value="AAA_lid_2"/>
    <property type="match status" value="1"/>
</dbReference>
<dbReference type="PANTHER" id="PTHR42759">
    <property type="entry name" value="MOXR FAMILY PROTEIN"/>
    <property type="match status" value="1"/>
</dbReference>
<feature type="domain" description="AAA+ ATPase" evidence="1">
    <location>
        <begin position="45"/>
        <end position="189"/>
    </location>
</feature>
<dbReference type="Gene3D" id="3.40.50.300">
    <property type="entry name" value="P-loop containing nucleotide triphosphate hydrolases"/>
    <property type="match status" value="1"/>
</dbReference>
<dbReference type="InterPro" id="IPR027417">
    <property type="entry name" value="P-loop_NTPase"/>
</dbReference>
<dbReference type="RefSeq" id="WP_244505090.1">
    <property type="nucleotide sequence ID" value="NZ_FNCS01000011.1"/>
</dbReference>
<dbReference type="InterPro" id="IPR050764">
    <property type="entry name" value="CbbQ/NirQ/NorQ/GpvN"/>
</dbReference>
<dbReference type="PIRSF" id="PIRSF002849">
    <property type="entry name" value="AAA_ATPase_chaperone_MoxR_prd"/>
    <property type="match status" value="1"/>
</dbReference>
<accession>A0A1G7XYG0</accession>
<reference evidence="2 3" key="1">
    <citation type="submission" date="2016-10" db="EMBL/GenBank/DDBJ databases">
        <authorList>
            <person name="de Groot N.N."/>
        </authorList>
    </citation>
    <scope>NUCLEOTIDE SEQUENCE [LARGE SCALE GENOMIC DNA]</scope>
    <source>
        <strain evidence="2 3">CGMCC 1.10267</strain>
    </source>
</reference>
<dbReference type="AlphaFoldDB" id="A0A1G7XYG0"/>
<dbReference type="Proteomes" id="UP000199495">
    <property type="component" value="Unassembled WGS sequence"/>
</dbReference>
<organism evidence="2 3">
    <name type="scientific">Pelagibacterium luteolum</name>
    <dbReference type="NCBI Taxonomy" id="440168"/>
    <lineage>
        <taxon>Bacteria</taxon>
        <taxon>Pseudomonadati</taxon>
        <taxon>Pseudomonadota</taxon>
        <taxon>Alphaproteobacteria</taxon>
        <taxon>Hyphomicrobiales</taxon>
        <taxon>Devosiaceae</taxon>
        <taxon>Pelagibacterium</taxon>
    </lineage>
</organism>
<dbReference type="GO" id="GO:0016887">
    <property type="term" value="F:ATP hydrolysis activity"/>
    <property type="evidence" value="ECO:0007669"/>
    <property type="project" value="InterPro"/>
</dbReference>
<dbReference type="Gene3D" id="1.10.8.80">
    <property type="entry name" value="Magnesium chelatase subunit I, C-Terminal domain"/>
    <property type="match status" value="1"/>
</dbReference>
<dbReference type="PANTHER" id="PTHR42759:SF1">
    <property type="entry name" value="MAGNESIUM-CHELATASE SUBUNIT CHLD"/>
    <property type="match status" value="1"/>
</dbReference>